<sequence>MALTSSSSSFSSCEEHINNWENLCDKFYTENNELIGSVVSLVEFAIRSEGEVRINWTIIDKIDDDSAAKISQMLAQIGFINDVMIHPEYYESYLATKRKIRSDWHRKKAAELYQEFDRLLHSPTTQYTQLHRRSELQTFLNQYKSSVGAASFIKGLWHALRLQINHENLVSWTFLDDIFTQNEPDFMRASVNLLINVLGFTHTIQVADESGQRASMRTWYLNSTLSDHEIKSFIKLFPKDNITDSVLATGTIDLSSQLRSLEMVNNSKSTIARLISLPIGIFTFCLNTLKSCVKFCF</sequence>
<name>A0A9N9E9H3_9GLOM</name>
<accession>A0A9N9E9H3</accession>
<evidence type="ECO:0000313" key="2">
    <source>
        <dbReference type="Proteomes" id="UP000789508"/>
    </source>
</evidence>
<protein>
    <submittedName>
        <fullName evidence="1">11098_t:CDS:1</fullName>
    </submittedName>
</protein>
<dbReference type="OrthoDB" id="2440333at2759"/>
<organism evidence="1 2">
    <name type="scientific">Ambispora leptoticha</name>
    <dbReference type="NCBI Taxonomy" id="144679"/>
    <lineage>
        <taxon>Eukaryota</taxon>
        <taxon>Fungi</taxon>
        <taxon>Fungi incertae sedis</taxon>
        <taxon>Mucoromycota</taxon>
        <taxon>Glomeromycotina</taxon>
        <taxon>Glomeromycetes</taxon>
        <taxon>Archaeosporales</taxon>
        <taxon>Ambisporaceae</taxon>
        <taxon>Ambispora</taxon>
    </lineage>
</organism>
<dbReference type="Proteomes" id="UP000789508">
    <property type="component" value="Unassembled WGS sequence"/>
</dbReference>
<dbReference type="AlphaFoldDB" id="A0A9N9E9H3"/>
<keyword evidence="2" id="KW-1185">Reference proteome</keyword>
<feature type="non-terminal residue" evidence="1">
    <location>
        <position position="297"/>
    </location>
</feature>
<dbReference type="EMBL" id="CAJVPS010012174">
    <property type="protein sequence ID" value="CAG8669410.1"/>
    <property type="molecule type" value="Genomic_DNA"/>
</dbReference>
<reference evidence="1" key="1">
    <citation type="submission" date="2021-06" db="EMBL/GenBank/DDBJ databases">
        <authorList>
            <person name="Kallberg Y."/>
            <person name="Tangrot J."/>
            <person name="Rosling A."/>
        </authorList>
    </citation>
    <scope>NUCLEOTIDE SEQUENCE</scope>
    <source>
        <strain evidence="1">FL130A</strain>
    </source>
</reference>
<comment type="caution">
    <text evidence="1">The sequence shown here is derived from an EMBL/GenBank/DDBJ whole genome shotgun (WGS) entry which is preliminary data.</text>
</comment>
<evidence type="ECO:0000313" key="1">
    <source>
        <dbReference type="EMBL" id="CAG8669410.1"/>
    </source>
</evidence>
<gene>
    <name evidence="1" type="ORF">ALEPTO_LOCUS10549</name>
</gene>
<proteinExistence type="predicted"/>